<name>A0A0P0GF08_9BACE</name>
<reference evidence="1 3" key="1">
    <citation type="journal article" date="2015" name="Science">
        <title>Genetic determinants of in vivo fitness and diet responsiveness in multiple human gut Bacteroides.</title>
        <authorList>
            <person name="Wu M."/>
            <person name="McNulty N.P."/>
            <person name="Rodionov D.A."/>
            <person name="Khoroshkin M.S."/>
            <person name="Griffin N.W."/>
            <person name="Cheng J."/>
            <person name="Latreille P."/>
            <person name="Kerstetter R.A."/>
            <person name="Terrapon N."/>
            <person name="Henrissat B."/>
            <person name="Osterman A.L."/>
            <person name="Gordon J.I."/>
        </authorList>
    </citation>
    <scope>NUCLEOTIDE SEQUENCE [LARGE SCALE GENOMIC DNA]</scope>
    <source>
        <strain evidence="1 3">WH2</strain>
    </source>
</reference>
<reference evidence="2" key="2">
    <citation type="submission" date="2023-08" db="EMBL/GenBank/DDBJ databases">
        <title>Reintroducing virulent viruses to syntetic microbiomes.</title>
        <authorList>
            <person name="Wilde J."/>
            <person name="Boyes R."/>
            <person name="Robinson A.V."/>
            <person name="Daisley B.A."/>
            <person name="Allen-Vercoe E."/>
        </authorList>
    </citation>
    <scope>NUCLEOTIDE SEQUENCE</scope>
    <source>
        <strain evidence="2">225I_12FAA</strain>
    </source>
</reference>
<dbReference type="PATRIC" id="fig|246787.4.peg.1349"/>
<dbReference type="RefSeq" id="WP_022210814.1">
    <property type="nucleotide sequence ID" value="NZ_CAXSKE010000008.1"/>
</dbReference>
<dbReference type="AlphaFoldDB" id="A0A0P0GF08"/>
<sequence length="89" mass="10445">MFSLQAEGLHGNHKDINAYHRTDYQYILIQFIYSSALRLKQLPISSPHATIRLPLFRIALNICKKFIPYIKSYFLMRGISLLYYGKGTY</sequence>
<evidence type="ECO:0000313" key="2">
    <source>
        <dbReference type="EMBL" id="MDT4510478.1"/>
    </source>
</evidence>
<accession>A0A0P0GF08</accession>
<evidence type="ECO:0000313" key="3">
    <source>
        <dbReference type="Proteomes" id="UP000061809"/>
    </source>
</evidence>
<dbReference type="EMBL" id="JAVSNH010000001">
    <property type="protein sequence ID" value="MDT4510478.1"/>
    <property type="molecule type" value="Genomic_DNA"/>
</dbReference>
<dbReference type="EMBL" id="CP012801">
    <property type="protein sequence ID" value="ALJ58570.1"/>
    <property type="molecule type" value="Genomic_DNA"/>
</dbReference>
<organism evidence="1 3">
    <name type="scientific">Bacteroides cellulosilyticus</name>
    <dbReference type="NCBI Taxonomy" id="246787"/>
    <lineage>
        <taxon>Bacteria</taxon>
        <taxon>Pseudomonadati</taxon>
        <taxon>Bacteroidota</taxon>
        <taxon>Bacteroidia</taxon>
        <taxon>Bacteroidales</taxon>
        <taxon>Bacteroidaceae</taxon>
        <taxon>Bacteroides</taxon>
    </lineage>
</organism>
<dbReference type="Proteomes" id="UP000061809">
    <property type="component" value="Chromosome"/>
</dbReference>
<dbReference type="Proteomes" id="UP001266995">
    <property type="component" value="Unassembled WGS sequence"/>
</dbReference>
<gene>
    <name evidence="1" type="ORF">BcellWH2_01309</name>
    <name evidence="2" type="ORF">RO785_05730</name>
</gene>
<proteinExistence type="predicted"/>
<evidence type="ECO:0000313" key="1">
    <source>
        <dbReference type="EMBL" id="ALJ58570.1"/>
    </source>
</evidence>
<protein>
    <submittedName>
        <fullName evidence="1">Uncharacterized protein</fullName>
    </submittedName>
</protein>
<dbReference type="KEGG" id="bcel:BcellWH2_01309"/>